<proteinExistence type="inferred from homology"/>
<name>A0A0C2J630_9PEZI</name>
<reference evidence="3 4" key="1">
    <citation type="journal article" date="2014" name="BMC Genomics">
        <title>Comparative genomics of the major fungal agents of human and animal Sporotrichosis: Sporothrix schenckii and Sporothrix brasiliensis.</title>
        <authorList>
            <person name="Teixeira M.M."/>
            <person name="de Almeida L.G."/>
            <person name="Kubitschek-Barreira P."/>
            <person name="Alves F.L."/>
            <person name="Kioshima E.S."/>
            <person name="Abadio A.K."/>
            <person name="Fernandes L."/>
            <person name="Derengowski L.S."/>
            <person name="Ferreira K.S."/>
            <person name="Souza R.C."/>
            <person name="Ruiz J.C."/>
            <person name="de Andrade N.C."/>
            <person name="Paes H.C."/>
            <person name="Nicola A.M."/>
            <person name="Albuquerque P."/>
            <person name="Gerber A.L."/>
            <person name="Martins V.P."/>
            <person name="Peconick L.D."/>
            <person name="Neto A.V."/>
            <person name="Chaucanez C.B."/>
            <person name="Silva P.A."/>
            <person name="Cunha O.L."/>
            <person name="de Oliveira F.F."/>
            <person name="dos Santos T.C."/>
            <person name="Barros A.L."/>
            <person name="Soares M.A."/>
            <person name="de Oliveira L.M."/>
            <person name="Marini M.M."/>
            <person name="Villalobos-Duno H."/>
            <person name="Cunha M.M."/>
            <person name="de Hoog S."/>
            <person name="da Silveira J.F."/>
            <person name="Henrissat B."/>
            <person name="Nino-Vega G.A."/>
            <person name="Cisalpino P.S."/>
            <person name="Mora-Montes H.M."/>
            <person name="Almeida S.R."/>
            <person name="Stajich J.E."/>
            <person name="Lopes-Bezerra L.M."/>
            <person name="Vasconcelos A.T."/>
            <person name="Felipe M.S."/>
        </authorList>
    </citation>
    <scope>NUCLEOTIDE SEQUENCE [LARGE SCALE GENOMIC DNA]</scope>
    <source>
        <strain evidence="3 4">5110</strain>
    </source>
</reference>
<dbReference type="GeneID" id="63679326"/>
<comment type="caution">
    <text evidence="3">The sequence shown here is derived from an EMBL/GenBank/DDBJ whole genome shotgun (WGS) entry which is preliminary data.</text>
</comment>
<dbReference type="VEuPathDB" id="FungiDB:SPBR_06143"/>
<evidence type="ECO:0000256" key="1">
    <source>
        <dbReference type="ARBA" id="ARBA00010139"/>
    </source>
</evidence>
<evidence type="ECO:0000256" key="2">
    <source>
        <dbReference type="SAM" id="MobiDB-lite"/>
    </source>
</evidence>
<dbReference type="RefSeq" id="XP_040622450.1">
    <property type="nucleotide sequence ID" value="XM_040764405.1"/>
</dbReference>
<dbReference type="OrthoDB" id="74360at2759"/>
<evidence type="ECO:0000313" key="4">
    <source>
        <dbReference type="Proteomes" id="UP000031575"/>
    </source>
</evidence>
<dbReference type="EMBL" id="AWTV01000004">
    <property type="protein sequence ID" value="KIH94440.1"/>
    <property type="molecule type" value="Genomic_DNA"/>
</dbReference>
<dbReference type="AlphaFoldDB" id="A0A0C2J630"/>
<evidence type="ECO:0000313" key="3">
    <source>
        <dbReference type="EMBL" id="KIH94440.1"/>
    </source>
</evidence>
<protein>
    <recommendedName>
        <fullName evidence="5">Monooxygenase</fullName>
    </recommendedName>
</protein>
<dbReference type="Proteomes" id="UP000031575">
    <property type="component" value="Unassembled WGS sequence"/>
</dbReference>
<dbReference type="InterPro" id="IPR036188">
    <property type="entry name" value="FAD/NAD-bd_sf"/>
</dbReference>
<feature type="compositionally biased region" description="Low complexity" evidence="2">
    <location>
        <begin position="252"/>
        <end position="261"/>
    </location>
</feature>
<accession>A0A0C2J630</accession>
<dbReference type="SUPFAM" id="SSF51905">
    <property type="entry name" value="FAD/NAD(P)-binding domain"/>
    <property type="match status" value="1"/>
</dbReference>
<feature type="compositionally biased region" description="Basic and acidic residues" evidence="2">
    <location>
        <begin position="236"/>
        <end position="251"/>
    </location>
</feature>
<dbReference type="PANTHER" id="PTHR42877">
    <property type="entry name" value="L-ORNITHINE N(5)-MONOOXYGENASE-RELATED"/>
    <property type="match status" value="1"/>
</dbReference>
<evidence type="ECO:0008006" key="5">
    <source>
        <dbReference type="Google" id="ProtNLM"/>
    </source>
</evidence>
<comment type="similarity">
    <text evidence="1">Belongs to the FAD-binding monooxygenase family.</text>
</comment>
<gene>
    <name evidence="3" type="ORF">SPBR_06143</name>
</gene>
<sequence length="261" mass="28607">MPSQAKDYHFELPDKAINDTRPVRVICAGSGFSGVCASICLPQRIPDIDLVITATGFDTSCGPKPHYPESYVSVWAESMPNYMVFLGPNGAPPSGSSILAIESQAEYISYCILKCVREGHRTMAVKHDALKAFRGYIDSYVPRTVYTKPCTSWFKRGTSEGRIVTLFPGSANGYRKMLQHPRWEDFNFTTTADSAVNPFGWMSATMTCGEMDETDPTPYLRDFDFPPVVDGAEDGNGSRETDVGAEKEKAAAKVTPVTTAV</sequence>
<dbReference type="Gene3D" id="3.50.50.60">
    <property type="entry name" value="FAD/NAD(P)-binding domain"/>
    <property type="match status" value="1"/>
</dbReference>
<organism evidence="3 4">
    <name type="scientific">Sporothrix brasiliensis 5110</name>
    <dbReference type="NCBI Taxonomy" id="1398154"/>
    <lineage>
        <taxon>Eukaryota</taxon>
        <taxon>Fungi</taxon>
        <taxon>Dikarya</taxon>
        <taxon>Ascomycota</taxon>
        <taxon>Pezizomycotina</taxon>
        <taxon>Sordariomycetes</taxon>
        <taxon>Sordariomycetidae</taxon>
        <taxon>Ophiostomatales</taxon>
        <taxon>Ophiostomataceae</taxon>
        <taxon>Sporothrix</taxon>
    </lineage>
</organism>
<feature type="region of interest" description="Disordered" evidence="2">
    <location>
        <begin position="230"/>
        <end position="261"/>
    </location>
</feature>
<keyword evidence="4" id="KW-1185">Reference proteome</keyword>
<dbReference type="HOGENOM" id="CLU_093252_0_0_1"/>
<dbReference type="InterPro" id="IPR051209">
    <property type="entry name" value="FAD-bind_Monooxygenase_sf"/>
</dbReference>
<dbReference type="PANTHER" id="PTHR42877:SF7">
    <property type="entry name" value="FLAVIN-BINDING MONOOXYGENASE-RELATED"/>
    <property type="match status" value="1"/>
</dbReference>